<evidence type="ECO:0000256" key="1">
    <source>
        <dbReference type="SAM" id="Phobius"/>
    </source>
</evidence>
<organism evidence="2 3">
    <name type="scientific">Mya arenaria</name>
    <name type="common">Soft-shell clam</name>
    <dbReference type="NCBI Taxonomy" id="6604"/>
    <lineage>
        <taxon>Eukaryota</taxon>
        <taxon>Metazoa</taxon>
        <taxon>Spiralia</taxon>
        <taxon>Lophotrochozoa</taxon>
        <taxon>Mollusca</taxon>
        <taxon>Bivalvia</taxon>
        <taxon>Autobranchia</taxon>
        <taxon>Heteroconchia</taxon>
        <taxon>Euheterodonta</taxon>
        <taxon>Imparidentia</taxon>
        <taxon>Neoheterodontei</taxon>
        <taxon>Myida</taxon>
        <taxon>Myoidea</taxon>
        <taxon>Myidae</taxon>
        <taxon>Mya</taxon>
    </lineage>
</organism>
<evidence type="ECO:0000313" key="2">
    <source>
        <dbReference type="EMBL" id="WAR00605.1"/>
    </source>
</evidence>
<keyword evidence="3" id="KW-1185">Reference proteome</keyword>
<keyword evidence="1" id="KW-0812">Transmembrane</keyword>
<feature type="transmembrane region" description="Helical" evidence="1">
    <location>
        <begin position="92"/>
        <end position="111"/>
    </location>
</feature>
<reference evidence="2" key="1">
    <citation type="submission" date="2022-11" db="EMBL/GenBank/DDBJ databases">
        <title>Centuries of genome instability and evolution in soft-shell clam transmissible cancer (bioRxiv).</title>
        <authorList>
            <person name="Hart S.F.M."/>
            <person name="Yonemitsu M.A."/>
            <person name="Giersch R.M."/>
            <person name="Beal B.F."/>
            <person name="Arriagada G."/>
            <person name="Davis B.W."/>
            <person name="Ostrander E.A."/>
            <person name="Goff S.P."/>
            <person name="Metzger M.J."/>
        </authorList>
    </citation>
    <scope>NUCLEOTIDE SEQUENCE</scope>
    <source>
        <strain evidence="2">MELC-2E11</strain>
        <tissue evidence="2">Siphon/mantle</tissue>
    </source>
</reference>
<evidence type="ECO:0000313" key="3">
    <source>
        <dbReference type="Proteomes" id="UP001164746"/>
    </source>
</evidence>
<name>A0ABY7DSC9_MYAAR</name>
<dbReference type="Proteomes" id="UP001164746">
    <property type="component" value="Chromosome 3"/>
</dbReference>
<accession>A0ABY7DSC9</accession>
<gene>
    <name evidence="2" type="ORF">MAR_024977</name>
</gene>
<keyword evidence="1" id="KW-1133">Transmembrane helix</keyword>
<protein>
    <submittedName>
        <fullName evidence="2">Uncharacterized protein</fullName>
    </submittedName>
</protein>
<proteinExistence type="predicted"/>
<sequence length="150" mass="17030">MHVLCIDGTSVDIVDEDEFDFWSTEPVLIARATSELSGNKKLLCVKLISPFSEAMLIRLSKKSTGSFTILWRPQSSFRMPIREMMTFSKYKAVFNAFFVPILNLSLSTMYAENKVVDSQRYTGLMVRGVDAESKISLPVTFSRNIMPTNR</sequence>
<dbReference type="EMBL" id="CP111014">
    <property type="protein sequence ID" value="WAR00605.1"/>
    <property type="molecule type" value="Genomic_DNA"/>
</dbReference>
<keyword evidence="1" id="KW-0472">Membrane</keyword>